<dbReference type="RefSeq" id="XP_033813403.1">
    <property type="nucleotide sequence ID" value="XM_033957512.1"/>
</dbReference>
<evidence type="ECO:0000256" key="4">
    <source>
        <dbReference type="ARBA" id="ARBA00022702"/>
    </source>
</evidence>
<dbReference type="Proteomes" id="UP000515159">
    <property type="component" value="Chromosome 9"/>
</dbReference>
<dbReference type="PANTHER" id="PTHR21101">
    <property type="entry name" value="RESISTIN"/>
    <property type="match status" value="1"/>
</dbReference>
<evidence type="ECO:0000256" key="1">
    <source>
        <dbReference type="ARBA" id="ARBA00004613"/>
    </source>
</evidence>
<feature type="signal peptide" evidence="7">
    <location>
        <begin position="1"/>
        <end position="20"/>
    </location>
</feature>
<evidence type="ECO:0000256" key="7">
    <source>
        <dbReference type="SAM" id="SignalP"/>
    </source>
</evidence>
<evidence type="ECO:0000313" key="8">
    <source>
        <dbReference type="Proteomes" id="UP000515159"/>
    </source>
</evidence>
<protein>
    <submittedName>
        <fullName evidence="9">Resistin-like beta</fullName>
    </submittedName>
</protein>
<dbReference type="KEGG" id="gsh:117366298"/>
<evidence type="ECO:0000256" key="2">
    <source>
        <dbReference type="ARBA" id="ARBA00007258"/>
    </source>
</evidence>
<name>A0A6P8S914_GEOSA</name>
<keyword evidence="6" id="KW-1015">Disulfide bond</keyword>
<comment type="subcellular location">
    <subcellularLocation>
        <location evidence="1">Secreted</location>
    </subcellularLocation>
</comment>
<dbReference type="FunCoup" id="A0A6P8S914">
    <property type="interactions" value="15"/>
</dbReference>
<dbReference type="OrthoDB" id="10065422at2759"/>
<keyword evidence="3" id="KW-0964">Secreted</keyword>
<feature type="chain" id="PRO_5027878311" evidence="7">
    <location>
        <begin position="21"/>
        <end position="106"/>
    </location>
</feature>
<proteinExistence type="inferred from homology"/>
<dbReference type="InterPro" id="IPR009714">
    <property type="entry name" value="RELM"/>
</dbReference>
<dbReference type="AlphaFoldDB" id="A0A6P8S914"/>
<dbReference type="FunFam" id="2.60.40.4230:FF:000001">
    <property type="entry name" value="Resistin-like beta"/>
    <property type="match status" value="1"/>
</dbReference>
<keyword evidence="5 7" id="KW-0732">Signal</keyword>
<dbReference type="Gene3D" id="2.60.40.4230">
    <property type="entry name" value="Resistin head domain"/>
    <property type="match status" value="1"/>
</dbReference>
<organism evidence="8 9">
    <name type="scientific">Geotrypetes seraphini</name>
    <name type="common">Gaboon caecilian</name>
    <name type="synonym">Caecilia seraphini</name>
    <dbReference type="NCBI Taxonomy" id="260995"/>
    <lineage>
        <taxon>Eukaryota</taxon>
        <taxon>Metazoa</taxon>
        <taxon>Chordata</taxon>
        <taxon>Craniata</taxon>
        <taxon>Vertebrata</taxon>
        <taxon>Euteleostomi</taxon>
        <taxon>Amphibia</taxon>
        <taxon>Gymnophiona</taxon>
        <taxon>Geotrypetes</taxon>
    </lineage>
</organism>
<comment type="similarity">
    <text evidence="2">Belongs to the resistin/FIZZ family.</text>
</comment>
<accession>A0A6P8S914</accession>
<dbReference type="SUPFAM" id="SSF111423">
    <property type="entry name" value="Resistin"/>
    <property type="match status" value="1"/>
</dbReference>
<keyword evidence="4" id="KW-0372">Hormone</keyword>
<keyword evidence="8" id="KW-1185">Reference proteome</keyword>
<dbReference type="GO" id="GO:0005179">
    <property type="term" value="F:hormone activity"/>
    <property type="evidence" value="ECO:0007669"/>
    <property type="project" value="UniProtKB-KW"/>
</dbReference>
<dbReference type="PANTHER" id="PTHR21101:SF12">
    <property type="entry name" value="RESISTIN"/>
    <property type="match status" value="1"/>
</dbReference>
<sequence>MKVTGCFLLIVLLESGFVAADPEKCTISDLLTLESICKSKESTCNCKLACTDVVANGALATCPTGNIPTSCSCGMACGSWDIRNGTSCHCQCNNMDWTSARCCNLK</sequence>
<dbReference type="InParanoid" id="A0A6P8S914"/>
<evidence type="ECO:0000313" key="9">
    <source>
        <dbReference type="RefSeq" id="XP_033813403.1"/>
    </source>
</evidence>
<dbReference type="GeneID" id="117366298"/>
<evidence type="ECO:0000256" key="5">
    <source>
        <dbReference type="ARBA" id="ARBA00022729"/>
    </source>
</evidence>
<gene>
    <name evidence="9" type="primary">LOC117366298</name>
</gene>
<dbReference type="InterPro" id="IPR036262">
    <property type="entry name" value="Resistin-like_sf"/>
</dbReference>
<reference evidence="9" key="1">
    <citation type="submission" date="2025-08" db="UniProtKB">
        <authorList>
            <consortium name="RefSeq"/>
        </authorList>
    </citation>
    <scope>IDENTIFICATION</scope>
</reference>
<dbReference type="GO" id="GO:0005615">
    <property type="term" value="C:extracellular space"/>
    <property type="evidence" value="ECO:0007669"/>
    <property type="project" value="TreeGrafter"/>
</dbReference>
<evidence type="ECO:0000256" key="6">
    <source>
        <dbReference type="ARBA" id="ARBA00023157"/>
    </source>
</evidence>
<evidence type="ECO:0000256" key="3">
    <source>
        <dbReference type="ARBA" id="ARBA00022525"/>
    </source>
</evidence>
<dbReference type="Pfam" id="PF06954">
    <property type="entry name" value="Resistin"/>
    <property type="match status" value="1"/>
</dbReference>